<reference evidence="11" key="1">
    <citation type="submission" date="2024-06" db="EMBL/GenBank/DDBJ databases">
        <authorList>
            <person name="Fan A."/>
            <person name="Zhang F.Y."/>
            <person name="Zhang L."/>
        </authorList>
    </citation>
    <scope>NUCLEOTIDE SEQUENCE</scope>
    <source>
        <strain evidence="11">Y61</strain>
    </source>
</reference>
<dbReference type="PRINTS" id="PR00045">
    <property type="entry name" value="SIGMA54FCT"/>
</dbReference>
<evidence type="ECO:0000256" key="8">
    <source>
        <dbReference type="ARBA" id="ARBA00023163"/>
    </source>
</evidence>
<dbReference type="GO" id="GO:0000428">
    <property type="term" value="C:DNA-directed RNA polymerase complex"/>
    <property type="evidence" value="ECO:0007669"/>
    <property type="project" value="UniProtKB-KW"/>
</dbReference>
<feature type="domain" description="RNA polymerase sigma factor 54 DNA-binding" evidence="9">
    <location>
        <begin position="275"/>
        <end position="432"/>
    </location>
</feature>
<protein>
    <submittedName>
        <fullName evidence="11">RNA polymerase factor sigma-54</fullName>
    </submittedName>
</protein>
<keyword evidence="5" id="KW-0805">Transcription regulation</keyword>
<keyword evidence="4" id="KW-0548">Nucleotidyltransferase</keyword>
<comment type="similarity">
    <text evidence="1">Belongs to the sigma-54 factor family.</text>
</comment>
<feature type="domain" description="RNA polymerase sigma factor 54 core-binding" evidence="10">
    <location>
        <begin position="75"/>
        <end position="259"/>
    </location>
</feature>
<evidence type="ECO:0000313" key="11">
    <source>
        <dbReference type="EMBL" id="XCJ17117.1"/>
    </source>
</evidence>
<dbReference type="Pfam" id="PF04552">
    <property type="entry name" value="Sigma54_DBD"/>
    <property type="match status" value="1"/>
</dbReference>
<dbReference type="PANTHER" id="PTHR32248">
    <property type="entry name" value="RNA POLYMERASE SIGMA-54 FACTOR"/>
    <property type="match status" value="1"/>
</dbReference>
<evidence type="ECO:0000256" key="7">
    <source>
        <dbReference type="ARBA" id="ARBA00023125"/>
    </source>
</evidence>
<accession>A0AAU8IFV3</accession>
<dbReference type="GO" id="GO:0016779">
    <property type="term" value="F:nucleotidyltransferase activity"/>
    <property type="evidence" value="ECO:0007669"/>
    <property type="project" value="UniProtKB-KW"/>
</dbReference>
<dbReference type="InterPro" id="IPR038709">
    <property type="entry name" value="RpoN_core-bd_sf"/>
</dbReference>
<evidence type="ECO:0000259" key="10">
    <source>
        <dbReference type="Pfam" id="PF04963"/>
    </source>
</evidence>
<evidence type="ECO:0000256" key="1">
    <source>
        <dbReference type="ARBA" id="ARBA00008798"/>
    </source>
</evidence>
<dbReference type="AlphaFoldDB" id="A0AAU8IFV3"/>
<evidence type="ECO:0000256" key="3">
    <source>
        <dbReference type="ARBA" id="ARBA00022679"/>
    </source>
</evidence>
<keyword evidence="2" id="KW-0240">DNA-directed RNA polymerase</keyword>
<evidence type="ECO:0000256" key="4">
    <source>
        <dbReference type="ARBA" id="ARBA00022695"/>
    </source>
</evidence>
<dbReference type="InterPro" id="IPR007046">
    <property type="entry name" value="RNA_pol_sigma_54_core-bd"/>
</dbReference>
<keyword evidence="3" id="KW-0808">Transferase</keyword>
<dbReference type="GO" id="GO:0016987">
    <property type="term" value="F:sigma factor activity"/>
    <property type="evidence" value="ECO:0007669"/>
    <property type="project" value="UniProtKB-KW"/>
</dbReference>
<name>A0AAU8IFV3_9BACL</name>
<dbReference type="Pfam" id="PF00309">
    <property type="entry name" value="Sigma54_AID"/>
    <property type="match status" value="1"/>
</dbReference>
<dbReference type="InterPro" id="IPR000394">
    <property type="entry name" value="RNA_pol_sigma_54"/>
</dbReference>
<evidence type="ECO:0000259" key="9">
    <source>
        <dbReference type="Pfam" id="PF04552"/>
    </source>
</evidence>
<dbReference type="PROSITE" id="PS50044">
    <property type="entry name" value="SIGMA54_3"/>
    <property type="match status" value="1"/>
</dbReference>
<dbReference type="GO" id="GO:0006352">
    <property type="term" value="P:DNA-templated transcription initiation"/>
    <property type="evidence" value="ECO:0007669"/>
    <property type="project" value="InterPro"/>
</dbReference>
<dbReference type="EMBL" id="CP159510">
    <property type="protein sequence ID" value="XCJ17117.1"/>
    <property type="molecule type" value="Genomic_DNA"/>
</dbReference>
<gene>
    <name evidence="11" type="primary">rpoN</name>
    <name evidence="11" type="ORF">ABNN70_00740</name>
</gene>
<dbReference type="GO" id="GO:0003677">
    <property type="term" value="F:DNA binding"/>
    <property type="evidence" value="ECO:0007669"/>
    <property type="project" value="UniProtKB-KW"/>
</dbReference>
<dbReference type="InterPro" id="IPR007634">
    <property type="entry name" value="RNA_pol_sigma_54_DNA-bd"/>
</dbReference>
<keyword evidence="6" id="KW-0731">Sigma factor</keyword>
<keyword evidence="7" id="KW-0238">DNA-binding</keyword>
<evidence type="ECO:0000256" key="2">
    <source>
        <dbReference type="ARBA" id="ARBA00022478"/>
    </source>
</evidence>
<sequence>MSLELVQKQSQQLRMAPAMYQSVKLLQYNNLELADILLEKSLENPLLNFADSDRQADYFSYSGRDQTKSTTDVLEETLAQTVDFRERLHRDLHMLKVDKEYLMAADLLIDSLNDNGYLDVEPEEVLRNSGLNRDGMKQALVAVQSLDPAGIGARSLTDCLLLQLRRRETRNQLAETIISEYSNYFLTEDWTGLCQSLNVTEESVKKAVSEIRRLDPAPARNFHKESVQYVVPDMSIIKNGDNLALELEDRYLPKVTIARSEFELYFKNADDETKSYLRKKMNEANWLVSSLSKRRQTIIALAQLVMEHQRLYFLSGDEKYLQSLTMNQAAKQLQVAESTVSRTVANKYVQTPYGLYPLKRFFVKGIETRTGTASVFKIKSLIRTWINNEDKKKPLADIKLVDLLGEQGLQCSRRVVSKYRRECGIGSTVERREIR</sequence>
<dbReference type="GO" id="GO:0001216">
    <property type="term" value="F:DNA-binding transcription activator activity"/>
    <property type="evidence" value="ECO:0007669"/>
    <property type="project" value="InterPro"/>
</dbReference>
<dbReference type="Pfam" id="PF04963">
    <property type="entry name" value="Sigma54_CBD"/>
    <property type="match status" value="1"/>
</dbReference>
<dbReference type="Gene3D" id="1.10.10.60">
    <property type="entry name" value="Homeodomain-like"/>
    <property type="match status" value="1"/>
</dbReference>
<dbReference type="Gene3D" id="1.10.10.1330">
    <property type="entry name" value="RNA polymerase sigma-54 factor, core-binding domain"/>
    <property type="match status" value="1"/>
</dbReference>
<proteinExistence type="inferred from homology"/>
<organism evidence="11">
    <name type="scientific">Sporolactobacillus sp. Y61</name>
    <dbReference type="NCBI Taxonomy" id="3160863"/>
    <lineage>
        <taxon>Bacteria</taxon>
        <taxon>Bacillati</taxon>
        <taxon>Bacillota</taxon>
        <taxon>Bacilli</taxon>
        <taxon>Bacillales</taxon>
        <taxon>Sporolactobacillaceae</taxon>
        <taxon>Sporolactobacillus</taxon>
    </lineage>
</organism>
<evidence type="ECO:0000256" key="6">
    <source>
        <dbReference type="ARBA" id="ARBA00023082"/>
    </source>
</evidence>
<dbReference type="NCBIfam" id="TIGR02395">
    <property type="entry name" value="rpoN_sigma"/>
    <property type="match status" value="1"/>
</dbReference>
<dbReference type="RefSeq" id="WP_353948422.1">
    <property type="nucleotide sequence ID" value="NZ_CP159510.1"/>
</dbReference>
<dbReference type="PANTHER" id="PTHR32248:SF4">
    <property type="entry name" value="RNA POLYMERASE SIGMA-54 FACTOR"/>
    <property type="match status" value="1"/>
</dbReference>
<evidence type="ECO:0000256" key="5">
    <source>
        <dbReference type="ARBA" id="ARBA00023015"/>
    </source>
</evidence>
<keyword evidence="8" id="KW-0804">Transcription</keyword>
<dbReference type="PIRSF" id="PIRSF000774">
    <property type="entry name" value="RpoN"/>
    <property type="match status" value="1"/>
</dbReference>